<dbReference type="GO" id="GO:0005524">
    <property type="term" value="F:ATP binding"/>
    <property type="evidence" value="ECO:0007669"/>
    <property type="project" value="UniProtKB-UniRule"/>
</dbReference>
<evidence type="ECO:0000256" key="3">
    <source>
        <dbReference type="ARBA" id="ARBA00011209"/>
    </source>
</evidence>
<dbReference type="Proteomes" id="UP000646365">
    <property type="component" value="Unassembled WGS sequence"/>
</dbReference>
<keyword evidence="6 11" id="KW-0547">Nucleotide-binding</keyword>
<comment type="similarity">
    <text evidence="2 11">Belongs to the class-II aminoacyl-tRNA synthetase family.</text>
</comment>
<dbReference type="GO" id="GO:0006426">
    <property type="term" value="P:glycyl-tRNA aminoacylation"/>
    <property type="evidence" value="ECO:0007669"/>
    <property type="project" value="UniProtKB-UniRule"/>
</dbReference>
<sequence length="705" mass="76930">MADLLLELLSEEIPARMQAQAAKDLQRLVTDKLAALDLAAEASEAYVTPRRLTLVVQGLPARQPDRTVEVKGPRVGAPEQALAGFLRSAGLASIEACEQRDTGKGVFYFAVNKVLGRPVIDVLAEVIAEAMDQLPWPKSMRWAGHDVRWVRPLHNILALMIDDAGSTVVPVSWALDRANGGSETLLANDRTRGHRFLAPDEFTVTGFADYRAKLAERFVVLDAAERKARILEEGAKLASAQGLVVKPDPGLLDEVAGLVEWPVVRMGAIEPKFMDLPAEVLTTSMRTHQKYFAVETRDGVLAPYFIVVGNMVTRDGGKQMVAGNERVLRARLSDAQFFWELDKKTPLASYAGRLKERIFHAKLGTVEDKVARMALLAETLCPFVADAEPRAARRVVQLAKADLSSTMVGEFPELQGIMGRYLARVQGEPADIADAIAQHYSPVGAADSVPVAPLGIVVSIADKFDSLVGFFAIDEKPTGSKDPYALRRAALGIIRIVLENGLRLPIRTLVARAHALLPTGGSYASATGVADALVEFFADRLKVYLRDQGIRHDLVSAVFAQGGRDDDLVQLVARARALEGFLAADDGANLLIAYRRAFKISQIEEKKDGTLYRDPVDTAKLVQDEEFALAGSLDRIAALANGRLAAEDFVGAMAELAKLRLTVDAFFDRVTVNAEDRDLRINRLRLLAQIWTTLNQVADFSKIEG</sequence>
<dbReference type="RefSeq" id="WP_189048170.1">
    <property type="nucleotide sequence ID" value="NZ_BMJQ01000009.1"/>
</dbReference>
<keyword evidence="8 11" id="KW-0648">Protein biosynthesis</keyword>
<comment type="caution">
    <text evidence="13">The sequence shown here is derived from an EMBL/GenBank/DDBJ whole genome shotgun (WGS) entry which is preliminary data.</text>
</comment>
<comment type="subunit">
    <text evidence="3 11">Tetramer of two alpha and two beta subunits.</text>
</comment>
<dbReference type="NCBIfam" id="TIGR00211">
    <property type="entry name" value="glyS"/>
    <property type="match status" value="1"/>
</dbReference>
<keyword evidence="5 11" id="KW-0436">Ligase</keyword>
<evidence type="ECO:0000256" key="5">
    <source>
        <dbReference type="ARBA" id="ARBA00022598"/>
    </source>
</evidence>
<dbReference type="InterPro" id="IPR008909">
    <property type="entry name" value="DALR_anticod-bd"/>
</dbReference>
<evidence type="ECO:0000313" key="14">
    <source>
        <dbReference type="Proteomes" id="UP000646365"/>
    </source>
</evidence>
<keyword evidence="14" id="KW-1185">Reference proteome</keyword>
<dbReference type="GO" id="GO:0004814">
    <property type="term" value="F:arginine-tRNA ligase activity"/>
    <property type="evidence" value="ECO:0007669"/>
    <property type="project" value="InterPro"/>
</dbReference>
<evidence type="ECO:0000259" key="12">
    <source>
        <dbReference type="Pfam" id="PF05746"/>
    </source>
</evidence>
<dbReference type="AlphaFoldDB" id="A0A8J2YW42"/>
<dbReference type="SUPFAM" id="SSF109604">
    <property type="entry name" value="HD-domain/PDEase-like"/>
    <property type="match status" value="1"/>
</dbReference>
<evidence type="ECO:0000256" key="2">
    <source>
        <dbReference type="ARBA" id="ARBA00008226"/>
    </source>
</evidence>
<gene>
    <name evidence="11 13" type="primary">glyS</name>
    <name evidence="13" type="ORF">GCM10011611_35590</name>
</gene>
<feature type="domain" description="DALR anticodon binding" evidence="12">
    <location>
        <begin position="599"/>
        <end position="697"/>
    </location>
</feature>
<dbReference type="InterPro" id="IPR006194">
    <property type="entry name" value="Gly-tRNA-synth_heterodimer"/>
</dbReference>
<keyword evidence="7 11" id="KW-0067">ATP-binding</keyword>
<protein>
    <recommendedName>
        <fullName evidence="11">Glycine--tRNA ligase beta subunit</fullName>
        <ecNumber evidence="11">6.1.1.14</ecNumber>
    </recommendedName>
    <alternativeName>
        <fullName evidence="11">Glycyl-tRNA synthetase beta subunit</fullName>
        <shortName evidence="11">GlyRS</shortName>
    </alternativeName>
</protein>
<reference evidence="13" key="2">
    <citation type="submission" date="2020-09" db="EMBL/GenBank/DDBJ databases">
        <authorList>
            <person name="Sun Q."/>
            <person name="Zhou Y."/>
        </authorList>
    </citation>
    <scope>NUCLEOTIDE SEQUENCE</scope>
    <source>
        <strain evidence="13">CGMCC 1.15725</strain>
    </source>
</reference>
<reference evidence="13" key="1">
    <citation type="journal article" date="2014" name="Int. J. Syst. Evol. Microbiol.">
        <title>Complete genome sequence of Corynebacterium casei LMG S-19264T (=DSM 44701T), isolated from a smear-ripened cheese.</title>
        <authorList>
            <consortium name="US DOE Joint Genome Institute (JGI-PGF)"/>
            <person name="Walter F."/>
            <person name="Albersmeier A."/>
            <person name="Kalinowski J."/>
            <person name="Ruckert C."/>
        </authorList>
    </citation>
    <scope>NUCLEOTIDE SEQUENCE</scope>
    <source>
        <strain evidence="13">CGMCC 1.15725</strain>
    </source>
</reference>
<evidence type="ECO:0000256" key="6">
    <source>
        <dbReference type="ARBA" id="ARBA00022741"/>
    </source>
</evidence>
<evidence type="ECO:0000256" key="11">
    <source>
        <dbReference type="HAMAP-Rule" id="MF_00255"/>
    </source>
</evidence>
<keyword evidence="4 11" id="KW-0963">Cytoplasm</keyword>
<name>A0A8J2YW42_9PROT</name>
<comment type="catalytic activity">
    <reaction evidence="10 11">
        <text>tRNA(Gly) + glycine + ATP = glycyl-tRNA(Gly) + AMP + diphosphate</text>
        <dbReference type="Rhea" id="RHEA:16013"/>
        <dbReference type="Rhea" id="RHEA-COMP:9664"/>
        <dbReference type="Rhea" id="RHEA-COMP:9683"/>
        <dbReference type="ChEBI" id="CHEBI:30616"/>
        <dbReference type="ChEBI" id="CHEBI:33019"/>
        <dbReference type="ChEBI" id="CHEBI:57305"/>
        <dbReference type="ChEBI" id="CHEBI:78442"/>
        <dbReference type="ChEBI" id="CHEBI:78522"/>
        <dbReference type="ChEBI" id="CHEBI:456215"/>
        <dbReference type="EC" id="6.1.1.14"/>
    </reaction>
</comment>
<dbReference type="PROSITE" id="PS50861">
    <property type="entry name" value="AA_TRNA_LIGASE_II_GLYAB"/>
    <property type="match status" value="1"/>
</dbReference>
<dbReference type="GO" id="GO:0006420">
    <property type="term" value="P:arginyl-tRNA aminoacylation"/>
    <property type="evidence" value="ECO:0007669"/>
    <property type="project" value="InterPro"/>
</dbReference>
<dbReference type="GO" id="GO:0004820">
    <property type="term" value="F:glycine-tRNA ligase activity"/>
    <property type="evidence" value="ECO:0007669"/>
    <property type="project" value="UniProtKB-UniRule"/>
</dbReference>
<dbReference type="Pfam" id="PF02092">
    <property type="entry name" value="tRNA_synt_2f"/>
    <property type="match status" value="1"/>
</dbReference>
<accession>A0A8J2YW42</accession>
<dbReference type="HAMAP" id="MF_00255">
    <property type="entry name" value="Gly_tRNA_synth_beta"/>
    <property type="match status" value="1"/>
</dbReference>
<dbReference type="EC" id="6.1.1.14" evidence="11"/>
<keyword evidence="9 11" id="KW-0030">Aminoacyl-tRNA synthetase</keyword>
<comment type="subcellular location">
    <subcellularLocation>
        <location evidence="1 11">Cytoplasm</location>
    </subcellularLocation>
</comment>
<dbReference type="GO" id="GO:0005829">
    <property type="term" value="C:cytosol"/>
    <property type="evidence" value="ECO:0007669"/>
    <property type="project" value="TreeGrafter"/>
</dbReference>
<evidence type="ECO:0000256" key="7">
    <source>
        <dbReference type="ARBA" id="ARBA00022840"/>
    </source>
</evidence>
<dbReference type="InterPro" id="IPR015944">
    <property type="entry name" value="Gly-tRNA-synth_bsu"/>
</dbReference>
<dbReference type="PANTHER" id="PTHR30075">
    <property type="entry name" value="GLYCYL-TRNA SYNTHETASE"/>
    <property type="match status" value="1"/>
</dbReference>
<dbReference type="PRINTS" id="PR01045">
    <property type="entry name" value="TRNASYNTHGB"/>
</dbReference>
<evidence type="ECO:0000256" key="9">
    <source>
        <dbReference type="ARBA" id="ARBA00023146"/>
    </source>
</evidence>
<evidence type="ECO:0000256" key="8">
    <source>
        <dbReference type="ARBA" id="ARBA00022917"/>
    </source>
</evidence>
<organism evidence="13 14">
    <name type="scientific">Aliidongia dinghuensis</name>
    <dbReference type="NCBI Taxonomy" id="1867774"/>
    <lineage>
        <taxon>Bacteria</taxon>
        <taxon>Pseudomonadati</taxon>
        <taxon>Pseudomonadota</taxon>
        <taxon>Alphaproteobacteria</taxon>
        <taxon>Rhodospirillales</taxon>
        <taxon>Dongiaceae</taxon>
        <taxon>Aliidongia</taxon>
    </lineage>
</organism>
<evidence type="ECO:0000256" key="1">
    <source>
        <dbReference type="ARBA" id="ARBA00004496"/>
    </source>
</evidence>
<evidence type="ECO:0000256" key="10">
    <source>
        <dbReference type="ARBA" id="ARBA00047937"/>
    </source>
</evidence>
<dbReference type="Pfam" id="PF05746">
    <property type="entry name" value="DALR_1"/>
    <property type="match status" value="1"/>
</dbReference>
<evidence type="ECO:0000313" key="13">
    <source>
        <dbReference type="EMBL" id="GGF26424.1"/>
    </source>
</evidence>
<evidence type="ECO:0000256" key="4">
    <source>
        <dbReference type="ARBA" id="ARBA00022490"/>
    </source>
</evidence>
<dbReference type="PANTHER" id="PTHR30075:SF2">
    <property type="entry name" value="GLYCINE--TRNA LIGASE, CHLOROPLASTIC_MITOCHONDRIAL 2"/>
    <property type="match status" value="1"/>
</dbReference>
<proteinExistence type="inferred from homology"/>
<dbReference type="EMBL" id="BMJQ01000009">
    <property type="protein sequence ID" value="GGF26424.1"/>
    <property type="molecule type" value="Genomic_DNA"/>
</dbReference>